<organism evidence="1 2">
    <name type="scientific">Trichonephila clavata</name>
    <name type="common">Joro spider</name>
    <name type="synonym">Nephila clavata</name>
    <dbReference type="NCBI Taxonomy" id="2740835"/>
    <lineage>
        <taxon>Eukaryota</taxon>
        <taxon>Metazoa</taxon>
        <taxon>Ecdysozoa</taxon>
        <taxon>Arthropoda</taxon>
        <taxon>Chelicerata</taxon>
        <taxon>Arachnida</taxon>
        <taxon>Araneae</taxon>
        <taxon>Araneomorphae</taxon>
        <taxon>Entelegynae</taxon>
        <taxon>Araneoidea</taxon>
        <taxon>Nephilidae</taxon>
        <taxon>Trichonephila</taxon>
    </lineage>
</organism>
<evidence type="ECO:0000313" key="2">
    <source>
        <dbReference type="Proteomes" id="UP000887116"/>
    </source>
</evidence>
<dbReference type="Gene3D" id="3.30.420.10">
    <property type="entry name" value="Ribonuclease H-like superfamily/Ribonuclease H"/>
    <property type="match status" value="1"/>
</dbReference>
<protein>
    <submittedName>
        <fullName evidence="1">Uncharacterized protein</fullName>
    </submittedName>
</protein>
<dbReference type="OrthoDB" id="6436543at2759"/>
<dbReference type="GO" id="GO:0003676">
    <property type="term" value="F:nucleic acid binding"/>
    <property type="evidence" value="ECO:0007669"/>
    <property type="project" value="InterPro"/>
</dbReference>
<dbReference type="PANTHER" id="PTHR47326">
    <property type="entry name" value="TRANSPOSABLE ELEMENT TC3 TRANSPOSASE-LIKE PROTEIN"/>
    <property type="match status" value="1"/>
</dbReference>
<gene>
    <name evidence="1" type="primary">NCL1_35099</name>
    <name evidence="1" type="ORF">TNCT_466291</name>
</gene>
<dbReference type="AlphaFoldDB" id="A0A8X6KT57"/>
<evidence type="ECO:0000313" key="1">
    <source>
        <dbReference type="EMBL" id="GFQ81453.1"/>
    </source>
</evidence>
<name>A0A8X6KT57_TRICU</name>
<dbReference type="Proteomes" id="UP000887116">
    <property type="component" value="Unassembled WGS sequence"/>
</dbReference>
<dbReference type="InterPro" id="IPR036397">
    <property type="entry name" value="RNaseH_sf"/>
</dbReference>
<keyword evidence="2" id="KW-1185">Reference proteome</keyword>
<dbReference type="PANTHER" id="PTHR47326:SF1">
    <property type="entry name" value="HTH PSQ-TYPE DOMAIN-CONTAINING PROTEIN"/>
    <property type="match status" value="1"/>
</dbReference>
<comment type="caution">
    <text evidence="1">The sequence shown here is derived from an EMBL/GenBank/DDBJ whole genome shotgun (WGS) entry which is preliminary data.</text>
</comment>
<reference evidence="1" key="1">
    <citation type="submission" date="2020-07" db="EMBL/GenBank/DDBJ databases">
        <title>Multicomponent nature underlies the extraordinary mechanical properties of spider dragline silk.</title>
        <authorList>
            <person name="Kono N."/>
            <person name="Nakamura H."/>
            <person name="Mori M."/>
            <person name="Yoshida Y."/>
            <person name="Ohtoshi R."/>
            <person name="Malay A.D."/>
            <person name="Moran D.A.P."/>
            <person name="Tomita M."/>
            <person name="Numata K."/>
            <person name="Arakawa K."/>
        </authorList>
    </citation>
    <scope>NUCLEOTIDE SEQUENCE</scope>
</reference>
<sequence>MIMFANHYLKQDGATPHIGRQVKVLLSANFGESLIYRHFPGARSSRSPDLSSSDFWMWGFLKDRVYRGGFRTLPDMKASLIRHVAEISELLRVTIENAIMRFQHVIEVNGAHVEHIL</sequence>
<proteinExistence type="predicted"/>
<accession>A0A8X6KT57</accession>
<dbReference type="EMBL" id="BMAO01002538">
    <property type="protein sequence ID" value="GFQ81453.1"/>
    <property type="molecule type" value="Genomic_DNA"/>
</dbReference>